<name>A0A096M3I3_POEFO</name>
<evidence type="ECO:0000313" key="3">
    <source>
        <dbReference type="Proteomes" id="UP000028760"/>
    </source>
</evidence>
<dbReference type="AlphaFoldDB" id="A0A096M3I3"/>
<dbReference type="Proteomes" id="UP000028760">
    <property type="component" value="Unassembled WGS sequence"/>
</dbReference>
<proteinExistence type="predicted"/>
<reference evidence="3" key="1">
    <citation type="submission" date="2013-10" db="EMBL/GenBank/DDBJ databases">
        <authorList>
            <person name="Schartl M."/>
            <person name="Warren W."/>
        </authorList>
    </citation>
    <scope>NUCLEOTIDE SEQUENCE [LARGE SCALE GENOMIC DNA]</scope>
    <source>
        <strain evidence="3">female</strain>
    </source>
</reference>
<dbReference type="Ensembl" id="ENSPFOT00000027374.1">
    <property type="protein sequence ID" value="ENSPFOP00000025974.1"/>
    <property type="gene ID" value="ENSPFOG00000024645.1"/>
</dbReference>
<feature type="transmembrane region" description="Helical" evidence="1">
    <location>
        <begin position="20"/>
        <end position="39"/>
    </location>
</feature>
<reference evidence="2" key="3">
    <citation type="submission" date="2025-09" db="UniProtKB">
        <authorList>
            <consortium name="Ensembl"/>
        </authorList>
    </citation>
    <scope>IDENTIFICATION</scope>
</reference>
<evidence type="ECO:0000256" key="1">
    <source>
        <dbReference type="SAM" id="Phobius"/>
    </source>
</evidence>
<reference evidence="2" key="2">
    <citation type="submission" date="2025-08" db="UniProtKB">
        <authorList>
            <consortium name="Ensembl"/>
        </authorList>
    </citation>
    <scope>IDENTIFICATION</scope>
</reference>
<accession>A0A096M3I3</accession>
<dbReference type="EMBL" id="AYCK01002945">
    <property type="status" value="NOT_ANNOTATED_CDS"/>
    <property type="molecule type" value="Genomic_DNA"/>
</dbReference>
<protein>
    <submittedName>
        <fullName evidence="2">Uncharacterized protein</fullName>
    </submittedName>
</protein>
<keyword evidence="3" id="KW-1185">Reference proteome</keyword>
<keyword evidence="1" id="KW-0812">Transmembrane</keyword>
<keyword evidence="1" id="KW-1133">Transmembrane helix</keyword>
<keyword evidence="1" id="KW-0472">Membrane</keyword>
<organism evidence="2 3">
    <name type="scientific">Poecilia formosa</name>
    <name type="common">Amazon molly</name>
    <name type="synonym">Limia formosa</name>
    <dbReference type="NCBI Taxonomy" id="48698"/>
    <lineage>
        <taxon>Eukaryota</taxon>
        <taxon>Metazoa</taxon>
        <taxon>Chordata</taxon>
        <taxon>Craniata</taxon>
        <taxon>Vertebrata</taxon>
        <taxon>Euteleostomi</taxon>
        <taxon>Actinopterygii</taxon>
        <taxon>Neopterygii</taxon>
        <taxon>Teleostei</taxon>
        <taxon>Neoteleostei</taxon>
        <taxon>Acanthomorphata</taxon>
        <taxon>Ovalentaria</taxon>
        <taxon>Atherinomorphae</taxon>
        <taxon>Cyprinodontiformes</taxon>
        <taxon>Poeciliidae</taxon>
        <taxon>Poeciliinae</taxon>
        <taxon>Poecilia</taxon>
    </lineage>
</organism>
<sequence>LIFTNMSRPDDERSAFAVAWLNYSLESSLITSLFTYWFINSNNKLKWLTD</sequence>
<evidence type="ECO:0000313" key="2">
    <source>
        <dbReference type="Ensembl" id="ENSPFOP00000025974.1"/>
    </source>
</evidence>